<dbReference type="Proteomes" id="UP000294257">
    <property type="component" value="Unassembled WGS sequence"/>
</dbReference>
<dbReference type="InterPro" id="IPR007278">
    <property type="entry name" value="DUF397"/>
</dbReference>
<feature type="domain" description="DUF397" evidence="1">
    <location>
        <begin position="10"/>
        <end position="64"/>
    </location>
</feature>
<dbReference type="Pfam" id="PF04149">
    <property type="entry name" value="DUF397"/>
    <property type="match status" value="1"/>
</dbReference>
<protein>
    <submittedName>
        <fullName evidence="2">Uncharacterized protein DUF397</fullName>
    </submittedName>
</protein>
<accession>A0A4Q7KJX4</accession>
<name>A0A4Q7KJX4_9PSEU</name>
<dbReference type="RefSeq" id="WP_130345514.1">
    <property type="nucleotide sequence ID" value="NZ_SGWQ01000006.1"/>
</dbReference>
<comment type="caution">
    <text evidence="2">The sequence shown here is derived from an EMBL/GenBank/DDBJ whole genome shotgun (WGS) entry which is preliminary data.</text>
</comment>
<dbReference type="OrthoDB" id="3430276at2"/>
<evidence type="ECO:0000313" key="3">
    <source>
        <dbReference type="Proteomes" id="UP000294257"/>
    </source>
</evidence>
<dbReference type="EMBL" id="SGWQ01000006">
    <property type="protein sequence ID" value="RZS36888.1"/>
    <property type="molecule type" value="Genomic_DNA"/>
</dbReference>
<gene>
    <name evidence="2" type="ORF">EV193_106122</name>
</gene>
<sequence length="66" mass="7239">MTAPIDFHIWRTSSYSGVGDGDDSNCVEISFGRNDFTGIRDSKAPQQGHLAVRAPAWRAFLQQAQG</sequence>
<reference evidence="2 3" key="1">
    <citation type="submission" date="2019-02" db="EMBL/GenBank/DDBJ databases">
        <title>Genomic Encyclopedia of Type Strains, Phase IV (KMG-IV): sequencing the most valuable type-strain genomes for metagenomic binning, comparative biology and taxonomic classification.</title>
        <authorList>
            <person name="Goeker M."/>
        </authorList>
    </citation>
    <scope>NUCLEOTIDE SEQUENCE [LARGE SCALE GENOMIC DNA]</scope>
    <source>
        <strain evidence="2 3">DSM 101727</strain>
    </source>
</reference>
<evidence type="ECO:0000313" key="2">
    <source>
        <dbReference type="EMBL" id="RZS36888.1"/>
    </source>
</evidence>
<keyword evidence="3" id="KW-1185">Reference proteome</keyword>
<organism evidence="2 3">
    <name type="scientific">Herbihabitans rhizosphaerae</name>
    <dbReference type="NCBI Taxonomy" id="1872711"/>
    <lineage>
        <taxon>Bacteria</taxon>
        <taxon>Bacillati</taxon>
        <taxon>Actinomycetota</taxon>
        <taxon>Actinomycetes</taxon>
        <taxon>Pseudonocardiales</taxon>
        <taxon>Pseudonocardiaceae</taxon>
        <taxon>Herbihabitans</taxon>
    </lineage>
</organism>
<dbReference type="AlphaFoldDB" id="A0A4Q7KJX4"/>
<evidence type="ECO:0000259" key="1">
    <source>
        <dbReference type="Pfam" id="PF04149"/>
    </source>
</evidence>
<proteinExistence type="predicted"/>